<reference evidence="4" key="1">
    <citation type="submission" date="2019-04" db="EMBL/GenBank/DDBJ databases">
        <title>Complete genome sequence of Sphingomonas sp. W1-2-3.</title>
        <authorList>
            <person name="Im W.T."/>
        </authorList>
    </citation>
    <scope>NUCLEOTIDE SEQUENCE [LARGE SCALE GENOMIC DNA]</scope>
    <source>
        <strain evidence="4">W1-2-3</strain>
    </source>
</reference>
<feature type="compositionally biased region" description="Basic residues" evidence="1">
    <location>
        <begin position="248"/>
        <end position="265"/>
    </location>
</feature>
<dbReference type="RefSeq" id="WP_222874027.1">
    <property type="nucleotide sequence ID" value="NZ_CP039704.1"/>
</dbReference>
<evidence type="ECO:0000313" key="4">
    <source>
        <dbReference type="Proteomes" id="UP000298714"/>
    </source>
</evidence>
<dbReference type="PANTHER" id="PTHR42850">
    <property type="entry name" value="METALLOPHOSPHOESTERASE"/>
    <property type="match status" value="1"/>
</dbReference>
<dbReference type="InterPro" id="IPR029052">
    <property type="entry name" value="Metallo-depent_PP-like"/>
</dbReference>
<feature type="region of interest" description="Disordered" evidence="1">
    <location>
        <begin position="223"/>
        <end position="265"/>
    </location>
</feature>
<dbReference type="EMBL" id="CP039704">
    <property type="protein sequence ID" value="QCI79203.1"/>
    <property type="molecule type" value="Genomic_DNA"/>
</dbReference>
<feature type="compositionally biased region" description="Basic and acidic residues" evidence="1">
    <location>
        <begin position="236"/>
        <end position="247"/>
    </location>
</feature>
<evidence type="ECO:0000256" key="1">
    <source>
        <dbReference type="SAM" id="MobiDB-lite"/>
    </source>
</evidence>
<dbReference type="InterPro" id="IPR050126">
    <property type="entry name" value="Ap4A_hydrolase"/>
</dbReference>
<evidence type="ECO:0000313" key="3">
    <source>
        <dbReference type="EMBL" id="QCI79203.1"/>
    </source>
</evidence>
<gene>
    <name evidence="3" type="ORF">E6W36_05465</name>
</gene>
<dbReference type="AlphaFoldDB" id="A0A4D7C8T8"/>
<keyword evidence="4" id="KW-1185">Reference proteome</keyword>
<proteinExistence type="predicted"/>
<evidence type="ECO:0000259" key="2">
    <source>
        <dbReference type="PROSITE" id="PS00125"/>
    </source>
</evidence>
<dbReference type="InterPro" id="IPR006186">
    <property type="entry name" value="Ser/Thr-sp_prot-phosphatase"/>
</dbReference>
<dbReference type="InterPro" id="IPR004843">
    <property type="entry name" value="Calcineurin-like_PHP"/>
</dbReference>
<organism evidence="3 4">
    <name type="scientific">Hankyongella ginsenosidimutans</name>
    <dbReference type="NCBI Taxonomy" id="1763828"/>
    <lineage>
        <taxon>Bacteria</taxon>
        <taxon>Pseudomonadati</taxon>
        <taxon>Pseudomonadota</taxon>
        <taxon>Alphaproteobacteria</taxon>
        <taxon>Sphingomonadales</taxon>
        <taxon>Sphingomonadaceae</taxon>
        <taxon>Hankyongella</taxon>
    </lineage>
</organism>
<dbReference type="Pfam" id="PF00149">
    <property type="entry name" value="Metallophos"/>
    <property type="match status" value="1"/>
</dbReference>
<dbReference type="GO" id="GO:0016791">
    <property type="term" value="F:phosphatase activity"/>
    <property type="evidence" value="ECO:0007669"/>
    <property type="project" value="TreeGrafter"/>
</dbReference>
<dbReference type="Proteomes" id="UP000298714">
    <property type="component" value="Chromosome"/>
</dbReference>
<dbReference type="GO" id="GO:0008803">
    <property type="term" value="F:bis(5'-nucleosyl)-tetraphosphatase (symmetrical) activity"/>
    <property type="evidence" value="ECO:0007669"/>
    <property type="project" value="TreeGrafter"/>
</dbReference>
<dbReference type="Gene3D" id="3.60.21.10">
    <property type="match status" value="1"/>
</dbReference>
<dbReference type="PANTHER" id="PTHR42850:SF4">
    <property type="entry name" value="ZINC-DEPENDENT ENDOPOLYPHOSPHATASE"/>
    <property type="match status" value="1"/>
</dbReference>
<name>A0A4D7C8T8_9SPHN</name>
<sequence length="265" mass="29745">MFSKLFKRKEPAKIATTPPGEQLFAIGDVHGRLDLLNELLAIILADCHDQARRGIRSHIVMLGDYVDRGQSSAQVVERLMALQEEWPETILLRGNHEQIMLEVLGERPDLETFESWLHYGGRETLISYGLTLQDVFNENSQLILNKARRAIPQAHVEWMSRLKTTGSAETIISPMPAFAPASRLRNSVRTTCCGSANRFYPRGRISAWSSSMATASRTASMIDRTGSASTPALCLRRPDRRAPDRRRQPQLRRHPGAHPGLKARG</sequence>
<dbReference type="PROSITE" id="PS00125">
    <property type="entry name" value="SER_THR_PHOSPHATASE"/>
    <property type="match status" value="1"/>
</dbReference>
<protein>
    <submittedName>
        <fullName evidence="3">Serine/threonine protein phosphatase</fullName>
    </submittedName>
</protein>
<dbReference type="SUPFAM" id="SSF56300">
    <property type="entry name" value="Metallo-dependent phosphatases"/>
    <property type="match status" value="1"/>
</dbReference>
<feature type="domain" description="Serine/threonine specific protein phosphatases" evidence="2">
    <location>
        <begin position="92"/>
        <end position="97"/>
    </location>
</feature>
<dbReference type="KEGG" id="hgn:E6W36_05465"/>
<dbReference type="GO" id="GO:0110154">
    <property type="term" value="P:RNA decapping"/>
    <property type="evidence" value="ECO:0007669"/>
    <property type="project" value="TreeGrafter"/>
</dbReference>
<accession>A0A4D7C8T8</accession>
<dbReference type="GO" id="GO:0005737">
    <property type="term" value="C:cytoplasm"/>
    <property type="evidence" value="ECO:0007669"/>
    <property type="project" value="TreeGrafter"/>
</dbReference>